<dbReference type="KEGG" id="hch:HCH_02067"/>
<evidence type="ECO:0000313" key="2">
    <source>
        <dbReference type="Proteomes" id="UP000000238"/>
    </source>
</evidence>
<keyword evidence="2" id="KW-1185">Reference proteome</keyword>
<reference evidence="1 2" key="1">
    <citation type="journal article" date="2005" name="Nucleic Acids Res.">
        <title>Genomic blueprint of Hahella chejuensis, a marine microbe producing an algicidal agent.</title>
        <authorList>
            <person name="Jeong H."/>
            <person name="Yim J.H."/>
            <person name="Lee C."/>
            <person name="Choi S.-H."/>
            <person name="Park Y.K."/>
            <person name="Yoon S.H."/>
            <person name="Hur C.-G."/>
            <person name="Kang H.-Y."/>
            <person name="Kim D."/>
            <person name="Lee H.H."/>
            <person name="Park K.H."/>
            <person name="Park S.-H."/>
            <person name="Park H.-S."/>
            <person name="Lee H.K."/>
            <person name="Oh T.K."/>
            <person name="Kim J.F."/>
        </authorList>
    </citation>
    <scope>NUCLEOTIDE SEQUENCE [LARGE SCALE GENOMIC DNA]</scope>
    <source>
        <strain evidence="1 2">KCTC 2396</strain>
    </source>
</reference>
<accession>Q2SKC6</accession>
<dbReference type="RefSeq" id="WP_011395969.1">
    <property type="nucleotide sequence ID" value="NC_007645.1"/>
</dbReference>
<organism evidence="1 2">
    <name type="scientific">Hahella chejuensis (strain KCTC 2396)</name>
    <dbReference type="NCBI Taxonomy" id="349521"/>
    <lineage>
        <taxon>Bacteria</taxon>
        <taxon>Pseudomonadati</taxon>
        <taxon>Pseudomonadota</taxon>
        <taxon>Gammaproteobacteria</taxon>
        <taxon>Oceanospirillales</taxon>
        <taxon>Hahellaceae</taxon>
        <taxon>Hahella</taxon>
    </lineage>
</organism>
<dbReference type="HOGENOM" id="CLU_179924_0_0_6"/>
<protein>
    <submittedName>
        <fullName evidence="1">Uncharacterized protein</fullName>
    </submittedName>
</protein>
<dbReference type="Proteomes" id="UP000000238">
    <property type="component" value="Chromosome"/>
</dbReference>
<evidence type="ECO:0000313" key="1">
    <source>
        <dbReference type="EMBL" id="ABC28898.1"/>
    </source>
</evidence>
<dbReference type="OrthoDB" id="6370236at2"/>
<dbReference type="EMBL" id="CP000155">
    <property type="protein sequence ID" value="ABC28898.1"/>
    <property type="molecule type" value="Genomic_DNA"/>
</dbReference>
<dbReference type="AlphaFoldDB" id="Q2SKC6"/>
<proteinExistence type="predicted"/>
<name>Q2SKC6_HAHCH</name>
<dbReference type="STRING" id="349521.HCH_02067"/>
<sequence length="81" mass="8743">MASSFFEIVQLPNGDFALQPMGGGSEHLVKISFGQEAKAYLAENDAAVAHAMINAAIKLVGDMREEAIRQSEAEEKPKTVH</sequence>
<gene>
    <name evidence="1" type="ordered locus">HCH_02067</name>
</gene>